<evidence type="ECO:0000313" key="3">
    <source>
        <dbReference type="Proteomes" id="UP000007798"/>
    </source>
</evidence>
<feature type="region of interest" description="Disordered" evidence="1">
    <location>
        <begin position="1"/>
        <end position="50"/>
    </location>
</feature>
<gene>
    <name evidence="2" type="primary">Dwil\GK19754</name>
    <name evidence="2" type="ORF">Dwil_GK19754</name>
</gene>
<feature type="compositionally biased region" description="Basic and acidic residues" evidence="1">
    <location>
        <begin position="164"/>
        <end position="180"/>
    </location>
</feature>
<proteinExistence type="predicted"/>
<feature type="compositionally biased region" description="Basic and acidic residues" evidence="1">
    <location>
        <begin position="127"/>
        <end position="137"/>
    </location>
</feature>
<dbReference type="PhylomeDB" id="B4MT84"/>
<feature type="compositionally biased region" description="Acidic residues" evidence="1">
    <location>
        <begin position="20"/>
        <end position="32"/>
    </location>
</feature>
<dbReference type="InParanoid" id="B4MT84"/>
<feature type="region of interest" description="Disordered" evidence="1">
    <location>
        <begin position="70"/>
        <end position="111"/>
    </location>
</feature>
<reference evidence="2 3" key="1">
    <citation type="journal article" date="2007" name="Nature">
        <title>Evolution of genes and genomes on the Drosophila phylogeny.</title>
        <authorList>
            <consortium name="Drosophila 12 Genomes Consortium"/>
            <person name="Clark A.G."/>
            <person name="Eisen M.B."/>
            <person name="Smith D.R."/>
            <person name="Bergman C.M."/>
            <person name="Oliver B."/>
            <person name="Markow T.A."/>
            <person name="Kaufman T.C."/>
            <person name="Kellis M."/>
            <person name="Gelbart W."/>
            <person name="Iyer V.N."/>
            <person name="Pollard D.A."/>
            <person name="Sackton T.B."/>
            <person name="Larracuente A.M."/>
            <person name="Singh N.D."/>
            <person name="Abad J.P."/>
            <person name="Abt D.N."/>
            <person name="Adryan B."/>
            <person name="Aguade M."/>
            <person name="Akashi H."/>
            <person name="Anderson W.W."/>
            <person name="Aquadro C.F."/>
            <person name="Ardell D.H."/>
            <person name="Arguello R."/>
            <person name="Artieri C.G."/>
            <person name="Barbash D.A."/>
            <person name="Barker D."/>
            <person name="Barsanti P."/>
            <person name="Batterham P."/>
            <person name="Batzoglou S."/>
            <person name="Begun D."/>
            <person name="Bhutkar A."/>
            <person name="Blanco E."/>
            <person name="Bosak S.A."/>
            <person name="Bradley R.K."/>
            <person name="Brand A.D."/>
            <person name="Brent M.R."/>
            <person name="Brooks A.N."/>
            <person name="Brown R.H."/>
            <person name="Butlin R.K."/>
            <person name="Caggese C."/>
            <person name="Calvi B.R."/>
            <person name="Bernardo de Carvalho A."/>
            <person name="Caspi A."/>
            <person name="Castrezana S."/>
            <person name="Celniker S.E."/>
            <person name="Chang J.L."/>
            <person name="Chapple C."/>
            <person name="Chatterji S."/>
            <person name="Chinwalla A."/>
            <person name="Civetta A."/>
            <person name="Clifton S.W."/>
            <person name="Comeron J.M."/>
            <person name="Costello J.C."/>
            <person name="Coyne J.A."/>
            <person name="Daub J."/>
            <person name="David R.G."/>
            <person name="Delcher A.L."/>
            <person name="Delehaunty K."/>
            <person name="Do C.B."/>
            <person name="Ebling H."/>
            <person name="Edwards K."/>
            <person name="Eickbush T."/>
            <person name="Evans J.D."/>
            <person name="Filipski A."/>
            <person name="Findeiss S."/>
            <person name="Freyhult E."/>
            <person name="Fulton L."/>
            <person name="Fulton R."/>
            <person name="Garcia A.C."/>
            <person name="Gardiner A."/>
            <person name="Garfield D.A."/>
            <person name="Garvin B.E."/>
            <person name="Gibson G."/>
            <person name="Gilbert D."/>
            <person name="Gnerre S."/>
            <person name="Godfrey J."/>
            <person name="Good R."/>
            <person name="Gotea V."/>
            <person name="Gravely B."/>
            <person name="Greenberg A.J."/>
            <person name="Griffiths-Jones S."/>
            <person name="Gross S."/>
            <person name="Guigo R."/>
            <person name="Gustafson E.A."/>
            <person name="Haerty W."/>
            <person name="Hahn M.W."/>
            <person name="Halligan D.L."/>
            <person name="Halpern A.L."/>
            <person name="Halter G.M."/>
            <person name="Han M.V."/>
            <person name="Heger A."/>
            <person name="Hillier L."/>
            <person name="Hinrichs A.S."/>
            <person name="Holmes I."/>
            <person name="Hoskins R.A."/>
            <person name="Hubisz M.J."/>
            <person name="Hultmark D."/>
            <person name="Huntley M.A."/>
            <person name="Jaffe D.B."/>
            <person name="Jagadeeshan S."/>
            <person name="Jeck W.R."/>
            <person name="Johnson J."/>
            <person name="Jones C.D."/>
            <person name="Jordan W.C."/>
            <person name="Karpen G.H."/>
            <person name="Kataoka E."/>
            <person name="Keightley P.D."/>
            <person name="Kheradpour P."/>
            <person name="Kirkness E.F."/>
            <person name="Koerich L.B."/>
            <person name="Kristiansen K."/>
            <person name="Kudrna D."/>
            <person name="Kulathinal R.J."/>
            <person name="Kumar S."/>
            <person name="Kwok R."/>
            <person name="Lander E."/>
            <person name="Langley C.H."/>
            <person name="Lapoint R."/>
            <person name="Lazzaro B.P."/>
            <person name="Lee S.J."/>
            <person name="Levesque L."/>
            <person name="Li R."/>
            <person name="Lin C.F."/>
            <person name="Lin M.F."/>
            <person name="Lindblad-Toh K."/>
            <person name="Llopart A."/>
            <person name="Long M."/>
            <person name="Low L."/>
            <person name="Lozovsky E."/>
            <person name="Lu J."/>
            <person name="Luo M."/>
            <person name="Machado C.A."/>
            <person name="Makalowski W."/>
            <person name="Marzo M."/>
            <person name="Matsuda M."/>
            <person name="Matzkin L."/>
            <person name="McAllister B."/>
            <person name="McBride C.S."/>
            <person name="McKernan B."/>
            <person name="McKernan K."/>
            <person name="Mendez-Lago M."/>
            <person name="Minx P."/>
            <person name="Mollenhauer M.U."/>
            <person name="Montooth K."/>
            <person name="Mount S.M."/>
            <person name="Mu X."/>
            <person name="Myers E."/>
            <person name="Negre B."/>
            <person name="Newfeld S."/>
            <person name="Nielsen R."/>
            <person name="Noor M.A."/>
            <person name="O'Grady P."/>
            <person name="Pachter L."/>
            <person name="Papaceit M."/>
            <person name="Parisi M.J."/>
            <person name="Parisi M."/>
            <person name="Parts L."/>
            <person name="Pedersen J.S."/>
            <person name="Pesole G."/>
            <person name="Phillippy A.M."/>
            <person name="Ponting C.P."/>
            <person name="Pop M."/>
            <person name="Porcelli D."/>
            <person name="Powell J.R."/>
            <person name="Prohaska S."/>
            <person name="Pruitt K."/>
            <person name="Puig M."/>
            <person name="Quesneville H."/>
            <person name="Ram K.R."/>
            <person name="Rand D."/>
            <person name="Rasmussen M.D."/>
            <person name="Reed L.K."/>
            <person name="Reenan R."/>
            <person name="Reily A."/>
            <person name="Remington K.A."/>
            <person name="Rieger T.T."/>
            <person name="Ritchie M.G."/>
            <person name="Robin C."/>
            <person name="Rogers Y.H."/>
            <person name="Rohde C."/>
            <person name="Rozas J."/>
            <person name="Rubenfield M.J."/>
            <person name="Ruiz A."/>
            <person name="Russo S."/>
            <person name="Salzberg S.L."/>
            <person name="Sanchez-Gracia A."/>
            <person name="Saranga D.J."/>
            <person name="Sato H."/>
            <person name="Schaeffer S.W."/>
            <person name="Schatz M.C."/>
            <person name="Schlenke T."/>
            <person name="Schwartz R."/>
            <person name="Segarra C."/>
            <person name="Singh R.S."/>
            <person name="Sirot L."/>
            <person name="Sirota M."/>
            <person name="Sisneros N.B."/>
            <person name="Smith C.D."/>
            <person name="Smith T.F."/>
            <person name="Spieth J."/>
            <person name="Stage D.E."/>
            <person name="Stark A."/>
            <person name="Stephan W."/>
            <person name="Strausberg R.L."/>
            <person name="Strempel S."/>
            <person name="Sturgill D."/>
            <person name="Sutton G."/>
            <person name="Sutton G.G."/>
            <person name="Tao W."/>
            <person name="Teichmann S."/>
            <person name="Tobari Y.N."/>
            <person name="Tomimura Y."/>
            <person name="Tsolas J.M."/>
            <person name="Valente V.L."/>
            <person name="Venter E."/>
            <person name="Venter J.C."/>
            <person name="Vicario S."/>
            <person name="Vieira F.G."/>
            <person name="Vilella A.J."/>
            <person name="Villasante A."/>
            <person name="Walenz B."/>
            <person name="Wang J."/>
            <person name="Wasserman M."/>
            <person name="Watts T."/>
            <person name="Wilson D."/>
            <person name="Wilson R.K."/>
            <person name="Wing R.A."/>
            <person name="Wolfner M.F."/>
            <person name="Wong A."/>
            <person name="Wong G.K."/>
            <person name="Wu C.I."/>
            <person name="Wu G."/>
            <person name="Yamamoto D."/>
            <person name="Yang H.P."/>
            <person name="Yang S.P."/>
            <person name="Yorke J.A."/>
            <person name="Yoshida K."/>
            <person name="Zdobnov E."/>
            <person name="Zhang P."/>
            <person name="Zhang Y."/>
            <person name="Zimin A.V."/>
            <person name="Baldwin J."/>
            <person name="Abdouelleil A."/>
            <person name="Abdulkadir J."/>
            <person name="Abebe A."/>
            <person name="Abera B."/>
            <person name="Abreu J."/>
            <person name="Acer S.C."/>
            <person name="Aftuck L."/>
            <person name="Alexander A."/>
            <person name="An P."/>
            <person name="Anderson E."/>
            <person name="Anderson S."/>
            <person name="Arachi H."/>
            <person name="Azer M."/>
            <person name="Bachantsang P."/>
            <person name="Barry A."/>
            <person name="Bayul T."/>
            <person name="Berlin A."/>
            <person name="Bessette D."/>
            <person name="Bloom T."/>
            <person name="Blye J."/>
            <person name="Boguslavskiy L."/>
            <person name="Bonnet C."/>
            <person name="Boukhgalter B."/>
            <person name="Bourzgui I."/>
            <person name="Brown A."/>
            <person name="Cahill P."/>
            <person name="Channer S."/>
            <person name="Cheshatsang Y."/>
            <person name="Chuda L."/>
            <person name="Citroen M."/>
            <person name="Collymore A."/>
            <person name="Cooke P."/>
            <person name="Costello M."/>
            <person name="D'Aco K."/>
            <person name="Daza R."/>
            <person name="De Haan G."/>
            <person name="DeGray S."/>
            <person name="DeMaso C."/>
            <person name="Dhargay N."/>
            <person name="Dooley K."/>
            <person name="Dooley E."/>
            <person name="Doricent M."/>
            <person name="Dorje P."/>
            <person name="Dorjee K."/>
            <person name="Dupes A."/>
            <person name="Elong R."/>
            <person name="Falk J."/>
            <person name="Farina A."/>
            <person name="Faro S."/>
            <person name="Ferguson D."/>
            <person name="Fisher S."/>
            <person name="Foley C.D."/>
            <person name="Franke A."/>
            <person name="Friedrich D."/>
            <person name="Gadbois L."/>
            <person name="Gearin G."/>
            <person name="Gearin C.R."/>
            <person name="Giannoukos G."/>
            <person name="Goode T."/>
            <person name="Graham J."/>
            <person name="Grandbois E."/>
            <person name="Grewal S."/>
            <person name="Gyaltsen K."/>
            <person name="Hafez N."/>
            <person name="Hagos B."/>
            <person name="Hall J."/>
            <person name="Henson C."/>
            <person name="Hollinger A."/>
            <person name="Honan T."/>
            <person name="Huard M.D."/>
            <person name="Hughes L."/>
            <person name="Hurhula B."/>
            <person name="Husby M.E."/>
            <person name="Kamat A."/>
            <person name="Kanga B."/>
            <person name="Kashin S."/>
            <person name="Khazanovich D."/>
            <person name="Kisner P."/>
            <person name="Lance K."/>
            <person name="Lara M."/>
            <person name="Lee W."/>
            <person name="Lennon N."/>
            <person name="Letendre F."/>
            <person name="LeVine R."/>
            <person name="Lipovsky A."/>
            <person name="Liu X."/>
            <person name="Liu J."/>
            <person name="Liu S."/>
            <person name="Lokyitsang T."/>
            <person name="Lokyitsang Y."/>
            <person name="Lubonja R."/>
            <person name="Lui A."/>
            <person name="MacDonald P."/>
            <person name="Magnisalis V."/>
            <person name="Maru K."/>
            <person name="Matthews C."/>
            <person name="McCusker W."/>
            <person name="McDonough S."/>
            <person name="Mehta T."/>
            <person name="Meldrim J."/>
            <person name="Meneus L."/>
            <person name="Mihai O."/>
            <person name="Mihalev A."/>
            <person name="Mihova T."/>
            <person name="Mittelman R."/>
            <person name="Mlenga V."/>
            <person name="Montmayeur A."/>
            <person name="Mulrain L."/>
            <person name="Navidi A."/>
            <person name="Naylor J."/>
            <person name="Negash T."/>
            <person name="Nguyen T."/>
            <person name="Nguyen N."/>
            <person name="Nicol R."/>
            <person name="Norbu C."/>
            <person name="Norbu N."/>
            <person name="Novod N."/>
            <person name="O'Neill B."/>
            <person name="Osman S."/>
            <person name="Markiewicz E."/>
            <person name="Oyono O.L."/>
            <person name="Patti C."/>
            <person name="Phunkhang P."/>
            <person name="Pierre F."/>
            <person name="Priest M."/>
            <person name="Raghuraman S."/>
            <person name="Rege F."/>
            <person name="Reyes R."/>
            <person name="Rise C."/>
            <person name="Rogov P."/>
            <person name="Ross K."/>
            <person name="Ryan E."/>
            <person name="Settipalli S."/>
            <person name="Shea T."/>
            <person name="Sherpa N."/>
            <person name="Shi L."/>
            <person name="Shih D."/>
            <person name="Sparrow T."/>
            <person name="Spaulding J."/>
            <person name="Stalker J."/>
            <person name="Stange-Thomann N."/>
            <person name="Stavropoulos S."/>
            <person name="Stone C."/>
            <person name="Strader C."/>
            <person name="Tesfaye S."/>
            <person name="Thomson T."/>
            <person name="Thoulutsang Y."/>
            <person name="Thoulutsang D."/>
            <person name="Topham K."/>
            <person name="Topping I."/>
            <person name="Tsamla T."/>
            <person name="Vassiliev H."/>
            <person name="Vo A."/>
            <person name="Wangchuk T."/>
            <person name="Wangdi T."/>
            <person name="Weiand M."/>
            <person name="Wilkinson J."/>
            <person name="Wilson A."/>
            <person name="Yadav S."/>
            <person name="Young G."/>
            <person name="Yu Q."/>
            <person name="Zembek L."/>
            <person name="Zhong D."/>
            <person name="Zimmer A."/>
            <person name="Zwirko Z."/>
            <person name="Jaffe D.B."/>
            <person name="Alvarez P."/>
            <person name="Brockman W."/>
            <person name="Butler J."/>
            <person name="Chin C."/>
            <person name="Gnerre S."/>
            <person name="Grabherr M."/>
            <person name="Kleber M."/>
            <person name="Mauceli E."/>
            <person name="MacCallum I."/>
        </authorList>
    </citation>
    <scope>NUCLEOTIDE SEQUENCE [LARGE SCALE GENOMIC DNA]</scope>
    <source>
        <strain evidence="3">Tucson 14030-0811.24</strain>
    </source>
</reference>
<evidence type="ECO:0000256" key="1">
    <source>
        <dbReference type="SAM" id="MobiDB-lite"/>
    </source>
</evidence>
<name>B4MT84_DROWI</name>
<protein>
    <submittedName>
        <fullName evidence="2">Uncharacterized protein</fullName>
    </submittedName>
</protein>
<evidence type="ECO:0000313" key="2">
    <source>
        <dbReference type="EMBL" id="EDW75323.1"/>
    </source>
</evidence>
<dbReference type="EMBL" id="CH963851">
    <property type="protein sequence ID" value="EDW75323.1"/>
    <property type="molecule type" value="Genomic_DNA"/>
</dbReference>
<feature type="region of interest" description="Disordered" evidence="1">
    <location>
        <begin position="127"/>
        <end position="181"/>
    </location>
</feature>
<dbReference type="AlphaFoldDB" id="B4MT84"/>
<sequence length="384" mass="41813">MDIVSEEVNENMTKSKELEVEANPEPEIEPDPDAVATQATEEETTLQQLKAKKNKSNLFLIKSYSFIERANNNNNNNSNNSNTDDNGNGRAGSKVSSVSVPSADLLQSPDLQPFDNIESIFLAQATDKDDKDKDKGWSKKRAGRLKKPKKEKPPKQPKIKSKTNAKDKAKGDLAEPEEKLLRRKQPVFLPLPMPLTSTSRLHEYEEILETTATNGHGSLPRPQSLPAKVHFENAAATITTTTTTTAISKETGTVKRSSANIKRESFLRQSLQSIRRSFGSNKHSPKLAMALESPESPTAEAVICSRSSSSSAASTSSAVSCSSSSASSWSSTSAAINILSKAPGHNRRLDEIMPTPVVLLLNDDLMLQLQLDEIDGDGGDTLKR</sequence>
<feature type="compositionally biased region" description="Basic residues" evidence="1">
    <location>
        <begin position="138"/>
        <end position="163"/>
    </location>
</feature>
<dbReference type="HOGENOM" id="CLU_822008_0_0_1"/>
<accession>B4MT84</accession>
<feature type="compositionally biased region" description="Low complexity" evidence="1">
    <location>
        <begin position="71"/>
        <end position="88"/>
    </location>
</feature>
<dbReference type="Proteomes" id="UP000007798">
    <property type="component" value="Unassembled WGS sequence"/>
</dbReference>
<dbReference type="eggNOG" id="ENOG502TBWU">
    <property type="taxonomic scope" value="Eukaryota"/>
</dbReference>
<dbReference type="OMA" id="ESIFLAQ"/>
<organism evidence="2 3">
    <name type="scientific">Drosophila willistoni</name>
    <name type="common">Fruit fly</name>
    <dbReference type="NCBI Taxonomy" id="7260"/>
    <lineage>
        <taxon>Eukaryota</taxon>
        <taxon>Metazoa</taxon>
        <taxon>Ecdysozoa</taxon>
        <taxon>Arthropoda</taxon>
        <taxon>Hexapoda</taxon>
        <taxon>Insecta</taxon>
        <taxon>Pterygota</taxon>
        <taxon>Neoptera</taxon>
        <taxon>Endopterygota</taxon>
        <taxon>Diptera</taxon>
        <taxon>Brachycera</taxon>
        <taxon>Muscomorpha</taxon>
        <taxon>Ephydroidea</taxon>
        <taxon>Drosophilidae</taxon>
        <taxon>Drosophila</taxon>
        <taxon>Sophophora</taxon>
    </lineage>
</organism>
<dbReference type="OrthoDB" id="7883802at2759"/>
<keyword evidence="3" id="KW-1185">Reference proteome</keyword>